<reference evidence="5" key="2">
    <citation type="submission" date="2011-01" db="EMBL/GenBank/DDBJ databases">
        <title>The complete genome of Nitratifractor salsuginis DSM 16511.</title>
        <authorList>
            <consortium name="US DOE Joint Genome Institute (JGI-PGF)"/>
            <person name="Lucas S."/>
            <person name="Copeland A."/>
            <person name="Lapidus A."/>
            <person name="Bruce D."/>
            <person name="Goodwin L."/>
            <person name="Pitluck S."/>
            <person name="Kyrpides N."/>
            <person name="Mavromatis K."/>
            <person name="Ivanova N."/>
            <person name="Mikhailova N."/>
            <person name="Zeytun A."/>
            <person name="Detter J.C."/>
            <person name="Tapia R."/>
            <person name="Han C."/>
            <person name="Land M."/>
            <person name="Hauser L."/>
            <person name="Markowitz V."/>
            <person name="Cheng J.-F."/>
            <person name="Hugenholtz P."/>
            <person name="Woyke T."/>
            <person name="Wu D."/>
            <person name="Tindall B."/>
            <person name="Schuetze A."/>
            <person name="Brambilla E."/>
            <person name="Klenk H.-P."/>
            <person name="Eisen J.A."/>
        </authorList>
    </citation>
    <scope>NUCLEOTIDE SEQUENCE [LARGE SCALE GENOMIC DNA]</scope>
    <source>
        <strain evidence="5">DSM 16511 / JCM 12458 / E9I37-1</strain>
    </source>
</reference>
<dbReference type="InterPro" id="IPR035919">
    <property type="entry name" value="EAL_sf"/>
</dbReference>
<feature type="region of interest" description="Disordered" evidence="1">
    <location>
        <begin position="614"/>
        <end position="633"/>
    </location>
</feature>
<dbReference type="InterPro" id="IPR001633">
    <property type="entry name" value="EAL_dom"/>
</dbReference>
<dbReference type="PROSITE" id="PS50887">
    <property type="entry name" value="GGDEF"/>
    <property type="match status" value="1"/>
</dbReference>
<evidence type="ECO:0000256" key="1">
    <source>
        <dbReference type="SAM" id="MobiDB-lite"/>
    </source>
</evidence>
<dbReference type="SUPFAM" id="SSF141868">
    <property type="entry name" value="EAL domain-like"/>
    <property type="match status" value="1"/>
</dbReference>
<accession>E6WXR5</accession>
<evidence type="ECO:0000313" key="5">
    <source>
        <dbReference type="Proteomes" id="UP000008633"/>
    </source>
</evidence>
<dbReference type="InterPro" id="IPR000160">
    <property type="entry name" value="GGDEF_dom"/>
</dbReference>
<dbReference type="STRING" id="749222.Nitsa_1066"/>
<dbReference type="SUPFAM" id="SSF55073">
    <property type="entry name" value="Nucleotide cyclase"/>
    <property type="match status" value="1"/>
</dbReference>
<reference evidence="4 5" key="1">
    <citation type="journal article" date="2011" name="Stand. Genomic Sci.">
        <title>Complete genome sequence of Nitratifractor salsuginis type strain (E9I37-1).</title>
        <authorList>
            <person name="Anderson I."/>
            <person name="Sikorski J."/>
            <person name="Zeytun A."/>
            <person name="Nolan M."/>
            <person name="Lapidus A."/>
            <person name="Lucas S."/>
            <person name="Hammon N."/>
            <person name="Deshpande S."/>
            <person name="Cheng J.F."/>
            <person name="Tapia R."/>
            <person name="Han C."/>
            <person name="Goodwin L."/>
            <person name="Pitluck S."/>
            <person name="Liolios K."/>
            <person name="Pagani I."/>
            <person name="Ivanova N."/>
            <person name="Huntemann M."/>
            <person name="Mavromatis K."/>
            <person name="Ovchinikova G."/>
            <person name="Pati A."/>
            <person name="Chen A."/>
            <person name="Palaniappan K."/>
            <person name="Land M."/>
            <person name="Hauser L."/>
            <person name="Brambilla E.M."/>
            <person name="Ngatchou-Djao O.D."/>
            <person name="Rohde M."/>
            <person name="Tindall B.J."/>
            <person name="Goker M."/>
            <person name="Detter J.C."/>
            <person name="Woyke T."/>
            <person name="Bristow J."/>
            <person name="Eisen J.A."/>
            <person name="Markowitz V."/>
            <person name="Hugenholtz P."/>
            <person name="Klenk H.P."/>
            <person name="Kyrpides N.C."/>
        </authorList>
    </citation>
    <scope>NUCLEOTIDE SEQUENCE [LARGE SCALE GENOMIC DNA]</scope>
    <source>
        <strain evidence="5">DSM 16511 / JCM 12458 / E9I37-1</strain>
    </source>
</reference>
<protein>
    <submittedName>
        <fullName evidence="4">Diguanylate cyclase/phosphodiesterase</fullName>
    </submittedName>
</protein>
<feature type="domain" description="EAL" evidence="2">
    <location>
        <begin position="380"/>
        <end position="628"/>
    </location>
</feature>
<dbReference type="SMART" id="SM00267">
    <property type="entry name" value="GGDEF"/>
    <property type="match status" value="1"/>
</dbReference>
<dbReference type="InterPro" id="IPR050706">
    <property type="entry name" value="Cyclic-di-GMP_PDE-like"/>
</dbReference>
<dbReference type="RefSeq" id="WP_013554015.1">
    <property type="nucleotide sequence ID" value="NC_014935.1"/>
</dbReference>
<dbReference type="Gene3D" id="3.20.20.450">
    <property type="entry name" value="EAL domain"/>
    <property type="match status" value="1"/>
</dbReference>
<feature type="domain" description="GGDEF" evidence="3">
    <location>
        <begin position="252"/>
        <end position="370"/>
    </location>
</feature>
<keyword evidence="5" id="KW-1185">Reference proteome</keyword>
<dbReference type="AlphaFoldDB" id="E6WXR5"/>
<dbReference type="eggNOG" id="COG2200">
    <property type="taxonomic scope" value="Bacteria"/>
</dbReference>
<proteinExistence type="predicted"/>
<evidence type="ECO:0000313" key="4">
    <source>
        <dbReference type="EMBL" id="ADV46322.1"/>
    </source>
</evidence>
<dbReference type="Gene3D" id="3.30.70.270">
    <property type="match status" value="1"/>
</dbReference>
<dbReference type="KEGG" id="nsa:Nitsa_1066"/>
<dbReference type="InterPro" id="IPR043128">
    <property type="entry name" value="Rev_trsase/Diguanyl_cyclase"/>
</dbReference>
<dbReference type="SMART" id="SM00052">
    <property type="entry name" value="EAL"/>
    <property type="match status" value="1"/>
</dbReference>
<dbReference type="PROSITE" id="PS50883">
    <property type="entry name" value="EAL"/>
    <property type="match status" value="1"/>
</dbReference>
<gene>
    <name evidence="4" type="ordered locus">Nitsa_1066</name>
</gene>
<dbReference type="InterPro" id="IPR029787">
    <property type="entry name" value="Nucleotide_cyclase"/>
</dbReference>
<dbReference type="PANTHER" id="PTHR33121:SF79">
    <property type="entry name" value="CYCLIC DI-GMP PHOSPHODIESTERASE PDED-RELATED"/>
    <property type="match status" value="1"/>
</dbReference>
<dbReference type="PANTHER" id="PTHR33121">
    <property type="entry name" value="CYCLIC DI-GMP PHOSPHODIESTERASE PDEF"/>
    <property type="match status" value="1"/>
</dbReference>
<dbReference type="OrthoDB" id="9790732at2"/>
<dbReference type="GO" id="GO:0071111">
    <property type="term" value="F:cyclic-guanylate-specific phosphodiesterase activity"/>
    <property type="evidence" value="ECO:0007669"/>
    <property type="project" value="InterPro"/>
</dbReference>
<evidence type="ECO:0000259" key="3">
    <source>
        <dbReference type="PROSITE" id="PS50887"/>
    </source>
</evidence>
<sequence>MGSVRNLIEEDEIQSILKWISLKNRNFLETMLQKLISRTPDQDDIEKYGKELYKRLISFSRLPRLLETLGNRLPPKQREQLRQCSDRLAKGYLDARMPHEMDSLRRKVHSDSHWLSTEDLEVIEELFHWIDSLLQNLQGKGEVPGIAERMQEFAAFVDHRGSGYFADRDIREDFLRTNRELYQTAMETVALFARGEYYYGALIYIEMIALFLKMATLLNGMFLQEELMSVYLDPVTLLPNRFRLLKDIEDFHDAYILILNVNAFSKLNLLYGYDYGDDVLRRIAQTLRNSIAQKSYRIYGDEFAAIVGNEQEIREIFRMLNRSVSVLRDEKLFDIYFYGAYRELEDRALEICEFALQRNRGRELIDSKEIEKMIETLQSELALLQEFKEALDQDRVVPWYQPIYSTAEERIVAYEALMRIERDGIPPLEPGEFLTQLIDSPYYSKYTQTILRKSFERFRDAENFEFSVNFLPRDFRDEAVSHYLDKLVRKYPATASRMTIEIVESEALSDFEEINRFIRNFQPRGIRFALDDFGSGYSNFIQCVRLEIDMVKIDGSIVKHSLKEQKMGRLLHSVLEFSDSFGIKTAAEYVSSKALFESLKRRVDRMQGSYIGMPSPQLRSGTAGEGHGLSIRR</sequence>
<name>E6WXR5_NITSE</name>
<dbReference type="CDD" id="cd01948">
    <property type="entry name" value="EAL"/>
    <property type="match status" value="1"/>
</dbReference>
<dbReference type="Pfam" id="PF00563">
    <property type="entry name" value="EAL"/>
    <property type="match status" value="1"/>
</dbReference>
<dbReference type="HOGENOM" id="CLU_000445_70_46_7"/>
<organism evidence="4 5">
    <name type="scientific">Nitratifractor salsuginis (strain DSM 16511 / JCM 12458 / E9I37-1)</name>
    <dbReference type="NCBI Taxonomy" id="749222"/>
    <lineage>
        <taxon>Bacteria</taxon>
        <taxon>Pseudomonadati</taxon>
        <taxon>Campylobacterota</taxon>
        <taxon>Epsilonproteobacteria</taxon>
        <taxon>Campylobacterales</taxon>
        <taxon>Sulfurovaceae</taxon>
        <taxon>Nitratifractor</taxon>
    </lineage>
</organism>
<dbReference type="Proteomes" id="UP000008633">
    <property type="component" value="Chromosome"/>
</dbReference>
<dbReference type="Pfam" id="PF00990">
    <property type="entry name" value="GGDEF"/>
    <property type="match status" value="1"/>
</dbReference>
<dbReference type="eggNOG" id="COG2199">
    <property type="taxonomic scope" value="Bacteria"/>
</dbReference>
<dbReference type="EMBL" id="CP002452">
    <property type="protein sequence ID" value="ADV46322.1"/>
    <property type="molecule type" value="Genomic_DNA"/>
</dbReference>
<evidence type="ECO:0000259" key="2">
    <source>
        <dbReference type="PROSITE" id="PS50883"/>
    </source>
</evidence>